<dbReference type="EMBL" id="MFDU01000047">
    <property type="protein sequence ID" value="OGE64091.1"/>
    <property type="molecule type" value="Genomic_DNA"/>
</dbReference>
<gene>
    <name evidence="1" type="ORF">A3J13_02380</name>
</gene>
<accession>A0A1F5MFF1</accession>
<dbReference type="Proteomes" id="UP000183317">
    <property type="component" value="Unassembled WGS sequence"/>
</dbReference>
<protein>
    <submittedName>
        <fullName evidence="1">Uncharacterized protein</fullName>
    </submittedName>
</protein>
<dbReference type="AlphaFoldDB" id="A0A1F5MFF1"/>
<name>A0A1F5MFF1_9BACT</name>
<evidence type="ECO:0000313" key="2">
    <source>
        <dbReference type="Proteomes" id="UP000183317"/>
    </source>
</evidence>
<comment type="caution">
    <text evidence="1">The sequence shown here is derived from an EMBL/GenBank/DDBJ whole genome shotgun (WGS) entry which is preliminary data.</text>
</comment>
<organism evidence="1 2">
    <name type="scientific">Candidatus Daviesbacteria bacterium RIFCSPLOWO2_02_FULL_36_8</name>
    <dbReference type="NCBI Taxonomy" id="1797793"/>
    <lineage>
        <taxon>Bacteria</taxon>
        <taxon>Candidatus Daviesiibacteriota</taxon>
    </lineage>
</organism>
<reference evidence="1 2" key="1">
    <citation type="journal article" date="2016" name="Nat. Commun.">
        <title>Thousands of microbial genomes shed light on interconnected biogeochemical processes in an aquifer system.</title>
        <authorList>
            <person name="Anantharaman K."/>
            <person name="Brown C.T."/>
            <person name="Hug L.A."/>
            <person name="Sharon I."/>
            <person name="Castelle C.J."/>
            <person name="Probst A.J."/>
            <person name="Thomas B.C."/>
            <person name="Singh A."/>
            <person name="Wilkins M.J."/>
            <person name="Karaoz U."/>
            <person name="Brodie E.L."/>
            <person name="Williams K.H."/>
            <person name="Hubbard S.S."/>
            <person name="Banfield J.F."/>
        </authorList>
    </citation>
    <scope>NUCLEOTIDE SEQUENCE [LARGE SCALE GENOMIC DNA]</scope>
</reference>
<evidence type="ECO:0000313" key="1">
    <source>
        <dbReference type="EMBL" id="OGE64091.1"/>
    </source>
</evidence>
<proteinExistence type="predicted"/>
<sequence>MSNVIQELFDFIGSAERSRNYPAKVASNHRTPLKLIDPELTEEERGSLEILKNNLDKIFHTVYDKNKTRMSPISIGVYTRRIRSLIADYEKYGTDLGKMASWNRQIITRKHNKIKAEITPVVSGQMEDIAPGLNETPTMNRHQFSFGAFISTPSPLTRRQYTEIDSYVKYLGTTVVEDEIRAKAEEEE</sequence>